<keyword evidence="9" id="KW-1185">Reference proteome</keyword>
<evidence type="ECO:0000256" key="5">
    <source>
        <dbReference type="ARBA" id="ARBA00022989"/>
    </source>
</evidence>
<feature type="transmembrane region" description="Helical" evidence="7">
    <location>
        <begin position="169"/>
        <end position="194"/>
    </location>
</feature>
<feature type="transmembrane region" description="Helical" evidence="7">
    <location>
        <begin position="113"/>
        <end position="132"/>
    </location>
</feature>
<dbReference type="RefSeq" id="XP_021879309.1">
    <property type="nucleotide sequence ID" value="XM_022027944.1"/>
</dbReference>
<name>A0A1Y2GGS4_9FUNG</name>
<evidence type="ECO:0000313" key="9">
    <source>
        <dbReference type="Proteomes" id="UP000193648"/>
    </source>
</evidence>
<dbReference type="OrthoDB" id="192733at2759"/>
<comment type="function">
    <text evidence="7">Vacuolar effluxer which mediate the efflux of amino acids resulting from autophagic degradation. The release of autophagic amino acids allows the maintenance of protein synthesis and viability during nitrogen starvation.</text>
</comment>
<keyword evidence="6 7" id="KW-0472">Membrane</keyword>
<evidence type="ECO:0000256" key="6">
    <source>
        <dbReference type="ARBA" id="ARBA00023136"/>
    </source>
</evidence>
<reference evidence="8 9" key="1">
    <citation type="submission" date="2016-07" db="EMBL/GenBank/DDBJ databases">
        <title>Pervasive Adenine N6-methylation of Active Genes in Fungi.</title>
        <authorList>
            <consortium name="DOE Joint Genome Institute"/>
            <person name="Mondo S.J."/>
            <person name="Dannebaum R.O."/>
            <person name="Kuo R.C."/>
            <person name="Labutti K."/>
            <person name="Haridas S."/>
            <person name="Kuo A."/>
            <person name="Salamov A."/>
            <person name="Ahrendt S.R."/>
            <person name="Lipzen A."/>
            <person name="Sullivan W."/>
            <person name="Andreopoulos W.B."/>
            <person name="Clum A."/>
            <person name="Lindquist E."/>
            <person name="Daum C."/>
            <person name="Ramamoorthy G.K."/>
            <person name="Gryganskyi A."/>
            <person name="Culley D."/>
            <person name="Magnuson J.K."/>
            <person name="James T.Y."/>
            <person name="O'Malley M.A."/>
            <person name="Stajich J.E."/>
            <person name="Spatafora J.W."/>
            <person name="Visel A."/>
            <person name="Grigoriev I.V."/>
        </authorList>
    </citation>
    <scope>NUCLEOTIDE SEQUENCE [LARGE SCALE GENOMIC DNA]</scope>
    <source>
        <strain evidence="8 9">NRRL 3116</strain>
    </source>
</reference>
<evidence type="ECO:0000256" key="1">
    <source>
        <dbReference type="ARBA" id="ARBA00004127"/>
    </source>
</evidence>
<comment type="subcellular location">
    <subcellularLocation>
        <location evidence="1">Endomembrane system</location>
        <topology evidence="1">Multi-pass membrane protein</topology>
    </subcellularLocation>
    <subcellularLocation>
        <location evidence="7">Vacuole membrane</location>
        <topology evidence="7">Multi-pass membrane protein</topology>
    </subcellularLocation>
</comment>
<dbReference type="GeneID" id="33569787"/>
<feature type="transmembrane region" description="Helical" evidence="7">
    <location>
        <begin position="257"/>
        <end position="279"/>
    </location>
</feature>
<dbReference type="Proteomes" id="UP000193648">
    <property type="component" value="Unassembled WGS sequence"/>
</dbReference>
<keyword evidence="3 7" id="KW-0813">Transport</keyword>
<dbReference type="GO" id="GO:0006865">
    <property type="term" value="P:amino acid transport"/>
    <property type="evidence" value="ECO:0007669"/>
    <property type="project" value="UniProtKB-KW"/>
</dbReference>
<evidence type="ECO:0000256" key="3">
    <source>
        <dbReference type="ARBA" id="ARBA00022448"/>
    </source>
</evidence>
<dbReference type="EMBL" id="MCFF01000030">
    <property type="protein sequence ID" value="ORZ10588.1"/>
    <property type="molecule type" value="Genomic_DNA"/>
</dbReference>
<feature type="transmembrane region" description="Helical" evidence="7">
    <location>
        <begin position="383"/>
        <end position="404"/>
    </location>
</feature>
<comment type="similarity">
    <text evidence="2 7">Belongs to the ATG22 family.</text>
</comment>
<dbReference type="InterPro" id="IPR050495">
    <property type="entry name" value="ATG22/LtaA_families"/>
</dbReference>
<feature type="transmembrane region" description="Helical" evidence="7">
    <location>
        <begin position="416"/>
        <end position="433"/>
    </location>
</feature>
<comment type="caution">
    <text evidence="8">The sequence shown here is derived from an EMBL/GenBank/DDBJ whole genome shotgun (WGS) entry which is preliminary data.</text>
</comment>
<feature type="transmembrane region" description="Helical" evidence="7">
    <location>
        <begin position="319"/>
        <end position="339"/>
    </location>
</feature>
<dbReference type="InterPro" id="IPR024671">
    <property type="entry name" value="Atg22-like"/>
</dbReference>
<dbReference type="InterPro" id="IPR036259">
    <property type="entry name" value="MFS_trans_sf"/>
</dbReference>
<keyword evidence="7" id="KW-0029">Amino-acid transport</keyword>
<proteinExistence type="inferred from homology"/>
<dbReference type="Pfam" id="PF11700">
    <property type="entry name" value="ATG22"/>
    <property type="match status" value="1"/>
</dbReference>
<feature type="transmembrane region" description="Helical" evidence="7">
    <location>
        <begin position="144"/>
        <end position="163"/>
    </location>
</feature>
<keyword evidence="7" id="KW-0072">Autophagy</keyword>
<organism evidence="8 9">
    <name type="scientific">Lobosporangium transversale</name>
    <dbReference type="NCBI Taxonomy" id="64571"/>
    <lineage>
        <taxon>Eukaryota</taxon>
        <taxon>Fungi</taxon>
        <taxon>Fungi incertae sedis</taxon>
        <taxon>Mucoromycota</taxon>
        <taxon>Mortierellomycotina</taxon>
        <taxon>Mortierellomycetes</taxon>
        <taxon>Mortierellales</taxon>
        <taxon>Mortierellaceae</taxon>
        <taxon>Lobosporangium</taxon>
    </lineage>
</organism>
<feature type="transmembrane region" description="Helical" evidence="7">
    <location>
        <begin position="351"/>
        <end position="371"/>
    </location>
</feature>
<dbReference type="InParanoid" id="A0A1Y2GGS4"/>
<dbReference type="GO" id="GO:0012505">
    <property type="term" value="C:endomembrane system"/>
    <property type="evidence" value="ECO:0007669"/>
    <property type="project" value="UniProtKB-SubCell"/>
</dbReference>
<keyword evidence="5 7" id="KW-1133">Transmembrane helix</keyword>
<dbReference type="PANTHER" id="PTHR23519:SF1">
    <property type="entry name" value="AUTOPHAGY-RELATED PROTEIN 22"/>
    <property type="match status" value="1"/>
</dbReference>
<evidence type="ECO:0000256" key="7">
    <source>
        <dbReference type="RuleBase" id="RU363073"/>
    </source>
</evidence>
<evidence type="ECO:0000256" key="2">
    <source>
        <dbReference type="ARBA" id="ARBA00006978"/>
    </source>
</evidence>
<evidence type="ECO:0000313" key="8">
    <source>
        <dbReference type="EMBL" id="ORZ10588.1"/>
    </source>
</evidence>
<dbReference type="GO" id="GO:0006914">
    <property type="term" value="P:autophagy"/>
    <property type="evidence" value="ECO:0007669"/>
    <property type="project" value="UniProtKB-KW"/>
</dbReference>
<dbReference type="SUPFAM" id="SSF103473">
    <property type="entry name" value="MFS general substrate transporter"/>
    <property type="match status" value="1"/>
</dbReference>
<dbReference type="FunCoup" id="A0A1Y2GGS4">
    <property type="interactions" value="5"/>
</dbReference>
<evidence type="ECO:0000256" key="4">
    <source>
        <dbReference type="ARBA" id="ARBA00022692"/>
    </source>
</evidence>
<sequence>MHQVTTRTSDISSMEQVADLNMNYEEKQKHSHSYQHPLKALKKSELWAWYIQSGTHCGYGYVAGITLIPLLIQDTASKIGVEAHDHSIPCDTTVPGFKCVTSVFGHYLEPGTISLYISSLSSVLCFVVSLSISAVADYGSYRKTLMIVFSVLGCVNSFGFFVLQQPSLLWVATILTPLGWTLFNVCGVFSYSFLPLYGRAHPDVLAAETSQVAYKIEEQKINDMASYTNIATAWGLVLTNLICIGISQSMGQTTLSLAIAIAFTGLLWLVGMLAIAPWLDPRPNEPLPKGTNWVLYSWKKTYNTLRAFRKLPEIFKFMFAWFILSDGISTIPSVLMIILYRELGFTHTDSLIIAVVQALTATVGIYILMWVRKAWSLTTRTMILMTVGFYVVFLCYLAIVPYLTDNLGLRHKGEGWFCYVYTGLIVGTFYASTRAMLSELCPEGDENEWFSLYLLADRGSSW</sequence>
<gene>
    <name evidence="8" type="ORF">BCR41DRAFT_387936</name>
</gene>
<keyword evidence="4 7" id="KW-0812">Transmembrane</keyword>
<comment type="caution">
    <text evidence="7">Lacks conserved residue(s) required for the propagation of feature annotation.</text>
</comment>
<protein>
    <recommendedName>
        <fullName evidence="7">Autophagy-related protein</fullName>
    </recommendedName>
</protein>
<feature type="transmembrane region" description="Helical" evidence="7">
    <location>
        <begin position="230"/>
        <end position="251"/>
    </location>
</feature>
<dbReference type="PANTHER" id="PTHR23519">
    <property type="entry name" value="AUTOPHAGY-RELATED PROTEIN 22"/>
    <property type="match status" value="1"/>
</dbReference>
<dbReference type="AlphaFoldDB" id="A0A1Y2GGS4"/>
<dbReference type="GO" id="GO:0005774">
    <property type="term" value="C:vacuolar membrane"/>
    <property type="evidence" value="ECO:0007669"/>
    <property type="project" value="UniProtKB-SubCell"/>
</dbReference>
<accession>A0A1Y2GGS4</accession>
<keyword evidence="7" id="KW-0926">Vacuole</keyword>